<evidence type="ECO:0000313" key="1">
    <source>
        <dbReference type="EMBL" id="CEK82260.1"/>
    </source>
</evidence>
<protein>
    <submittedName>
        <fullName evidence="1">Uncharacterized protein</fullName>
    </submittedName>
</protein>
<name>A0A0B7AQQ8_9EUPU</name>
<gene>
    <name evidence="1" type="primary">ORF130554</name>
</gene>
<feature type="non-terminal residue" evidence="1">
    <location>
        <position position="51"/>
    </location>
</feature>
<accession>A0A0B7AQQ8</accession>
<proteinExistence type="predicted"/>
<sequence length="51" mass="5794">MDWSELSVCKEKDNDCGAAVFPLHSGRIITANVNFYSQSCSRKVLRISWTE</sequence>
<organism evidence="1">
    <name type="scientific">Arion vulgaris</name>
    <dbReference type="NCBI Taxonomy" id="1028688"/>
    <lineage>
        <taxon>Eukaryota</taxon>
        <taxon>Metazoa</taxon>
        <taxon>Spiralia</taxon>
        <taxon>Lophotrochozoa</taxon>
        <taxon>Mollusca</taxon>
        <taxon>Gastropoda</taxon>
        <taxon>Heterobranchia</taxon>
        <taxon>Euthyneura</taxon>
        <taxon>Panpulmonata</taxon>
        <taxon>Eupulmonata</taxon>
        <taxon>Stylommatophora</taxon>
        <taxon>Helicina</taxon>
        <taxon>Arionoidea</taxon>
        <taxon>Arionidae</taxon>
        <taxon>Arion</taxon>
    </lineage>
</organism>
<dbReference type="EMBL" id="HACG01035395">
    <property type="protein sequence ID" value="CEK82260.1"/>
    <property type="molecule type" value="Transcribed_RNA"/>
</dbReference>
<reference evidence="1" key="1">
    <citation type="submission" date="2014-12" db="EMBL/GenBank/DDBJ databases">
        <title>Insight into the proteome of Arion vulgaris.</title>
        <authorList>
            <person name="Aradska J."/>
            <person name="Bulat T."/>
            <person name="Smidak R."/>
            <person name="Sarate P."/>
            <person name="Gangsoo J."/>
            <person name="Sialana F."/>
            <person name="Bilban M."/>
            <person name="Lubec G."/>
        </authorList>
    </citation>
    <scope>NUCLEOTIDE SEQUENCE</scope>
    <source>
        <tissue evidence="1">Skin</tissue>
    </source>
</reference>
<dbReference type="AlphaFoldDB" id="A0A0B7AQQ8"/>